<dbReference type="GO" id="GO:0009860">
    <property type="term" value="P:pollen tube growth"/>
    <property type="evidence" value="ECO:0007669"/>
    <property type="project" value="UniProtKB-ARBA"/>
</dbReference>
<dbReference type="GO" id="GO:0009846">
    <property type="term" value="P:pollen germination"/>
    <property type="evidence" value="ECO:0007669"/>
    <property type="project" value="UniProtKB-ARBA"/>
</dbReference>
<dbReference type="GO" id="GO:0006893">
    <property type="term" value="P:Golgi to plasma membrane transport"/>
    <property type="evidence" value="ECO:0007669"/>
    <property type="project" value="TreeGrafter"/>
</dbReference>
<organism evidence="11 12">
    <name type="scientific">Rhynchospora pubera</name>
    <dbReference type="NCBI Taxonomy" id="906938"/>
    <lineage>
        <taxon>Eukaryota</taxon>
        <taxon>Viridiplantae</taxon>
        <taxon>Streptophyta</taxon>
        <taxon>Embryophyta</taxon>
        <taxon>Tracheophyta</taxon>
        <taxon>Spermatophyta</taxon>
        <taxon>Magnoliopsida</taxon>
        <taxon>Liliopsida</taxon>
        <taxon>Poales</taxon>
        <taxon>Cyperaceae</taxon>
        <taxon>Cyperoideae</taxon>
        <taxon>Rhynchosporeae</taxon>
        <taxon>Rhynchospora</taxon>
    </lineage>
</organism>
<gene>
    <name evidence="11" type="ORF">LUZ62_078504</name>
</gene>
<dbReference type="AlphaFoldDB" id="A0AAV8DLZ9"/>
<comment type="subcellular location">
    <subcellularLocation>
        <location evidence="1">Cytoplasm</location>
        <location evidence="1">Cytosol</location>
    </subcellularLocation>
</comment>
<evidence type="ECO:0000259" key="10">
    <source>
        <dbReference type="Pfam" id="PF20651"/>
    </source>
</evidence>
<evidence type="ECO:0000256" key="3">
    <source>
        <dbReference type="ARBA" id="ARBA00022448"/>
    </source>
</evidence>
<evidence type="ECO:0000256" key="7">
    <source>
        <dbReference type="PIRNR" id="PIRNR025007"/>
    </source>
</evidence>
<dbReference type="InterPro" id="IPR046361">
    <property type="entry name" value="EXOC6/Sec15_C"/>
</dbReference>
<dbReference type="PANTHER" id="PTHR12702:SF1">
    <property type="entry name" value="EXOCYST COMPLEX COMPONENT SEC15B"/>
    <property type="match status" value="1"/>
</dbReference>
<sequence>MTSVAMRRRSDPSAAAPPLSNGVSTTVSHSTVVGATSDLSLDRQDFVTLSTAISNGDDVGPFVRRAFASGRPDSLLHHLRLFSRAKESEIEELCKAHYSDFIRAVDDLRSLLCDVDDLKTSLSDTNRLLQSTGVPLLNSLDSFLYAKSLSNNLSLALNSARRCVKLLTICARANYHLGNNNLYLVLRAVDEIDQEVVKDAAAVPLPALRRMLVCYIPAIRGYAEKKISKEFSDWMVQVRAASRHLGQVAISRASAQRQRDEELNSTRSGAESLYSLDADSDPDDIAAAAASAPDAASAAGFDLTPLYRAHHIHTTLGLEDRFKKYYFENRKLQLTSDFQVSSMTPFLESHQTFLAQIAGFFIIEDRILRTGGGLVSRADVDSLWDAAVAKMVAVLEDQFSRMQTANHLLLIKDYVGLFGTTLRRYGYAVGPLMDVLAKHRDKYHDLLLADCKRQVTEALAADKFEQMMMKKEYEYSMNVLAFQIQTSDIIPAFPYVAPFSSTVPDLCRIVRSFIEDSVSFLSHGGQIEIFPTVKKYLERLLVEVIDGSIVRLVDTGGLNWSQAMHVAANMAVMERACDFFYLHAAQLSGVRRPGHTSSHRDFPLKRSRDASEVLLLKLLCNKIDDFVDNNADSINWMADDVVNGTGNGVELGNEYANEVYIYLDTLVETAKHILPAPVLRRVFYGVLSHVSDQVIGLFLSDSVKRFNINAVIGIDVDLRHFEDFADGLVPLFADNPDELSGGELSGGEEPRSALTEARQMVNLLMSNNPENFLNPVIRERSYNKLDYKKVVSISEKFRDSSDRLFGTFSTIGTRRGEKANPSKRKGLESLIKRLKDVS</sequence>
<feature type="region of interest" description="Disordered" evidence="8">
    <location>
        <begin position="1"/>
        <end position="26"/>
    </location>
</feature>
<dbReference type="FunFam" id="1.10.357.30:FF:000002">
    <property type="entry name" value="Exocyst complex component"/>
    <property type="match status" value="1"/>
</dbReference>
<dbReference type="GO" id="GO:0005829">
    <property type="term" value="C:cytosol"/>
    <property type="evidence" value="ECO:0007669"/>
    <property type="project" value="UniProtKB-SubCell"/>
</dbReference>
<reference evidence="11" key="1">
    <citation type="submission" date="2022-08" db="EMBL/GenBank/DDBJ databases">
        <authorList>
            <person name="Marques A."/>
        </authorList>
    </citation>
    <scope>NUCLEOTIDE SEQUENCE</scope>
    <source>
        <strain evidence="11">RhyPub2mFocal</strain>
        <tissue evidence="11">Leaves</tissue>
    </source>
</reference>
<evidence type="ECO:0000256" key="4">
    <source>
        <dbReference type="ARBA" id="ARBA00022483"/>
    </source>
</evidence>
<evidence type="ECO:0000256" key="2">
    <source>
        <dbReference type="ARBA" id="ARBA00007944"/>
    </source>
</evidence>
<dbReference type="GO" id="GO:0060321">
    <property type="term" value="P:acceptance of pollen"/>
    <property type="evidence" value="ECO:0007669"/>
    <property type="project" value="UniProtKB-ARBA"/>
</dbReference>
<dbReference type="PIRSF" id="PIRSF025007">
    <property type="entry name" value="Sec15"/>
    <property type="match status" value="1"/>
</dbReference>
<evidence type="ECO:0000259" key="9">
    <source>
        <dbReference type="Pfam" id="PF04091"/>
    </source>
</evidence>
<evidence type="ECO:0000313" key="11">
    <source>
        <dbReference type="EMBL" id="KAJ4768129.1"/>
    </source>
</evidence>
<dbReference type="Pfam" id="PF04091">
    <property type="entry name" value="Sec15_C"/>
    <property type="match status" value="1"/>
</dbReference>
<comment type="caution">
    <text evidence="11">The sequence shown here is derived from an EMBL/GenBank/DDBJ whole genome shotgun (WGS) entry which is preliminary data.</text>
</comment>
<evidence type="ECO:0000256" key="5">
    <source>
        <dbReference type="ARBA" id="ARBA00022490"/>
    </source>
</evidence>
<dbReference type="GO" id="GO:0090522">
    <property type="term" value="P:vesicle tethering involved in exocytosis"/>
    <property type="evidence" value="ECO:0007669"/>
    <property type="project" value="UniProtKB-UniRule"/>
</dbReference>
<comment type="similarity">
    <text evidence="2 7">Belongs to the SEC15 family.</text>
</comment>
<proteinExistence type="inferred from homology"/>
<feature type="domain" description="Exocyst complex subunit EXOC6/Sec15 C-terminal" evidence="9">
    <location>
        <begin position="431"/>
        <end position="796"/>
    </location>
</feature>
<evidence type="ECO:0000256" key="6">
    <source>
        <dbReference type="ARBA" id="ARBA00053307"/>
    </source>
</evidence>
<feature type="domain" description="Exocyst complex component EXOC6/Sec15 N-terminal" evidence="10">
    <location>
        <begin position="79"/>
        <end position="250"/>
    </location>
</feature>
<dbReference type="GO" id="GO:0006886">
    <property type="term" value="P:intracellular protein transport"/>
    <property type="evidence" value="ECO:0007669"/>
    <property type="project" value="InterPro"/>
</dbReference>
<dbReference type="InterPro" id="IPR007225">
    <property type="entry name" value="EXOC6/Sec15"/>
</dbReference>
<dbReference type="InterPro" id="IPR048359">
    <property type="entry name" value="EXOC6_Sec15_N"/>
</dbReference>
<keyword evidence="5" id="KW-0963">Cytoplasm</keyword>
<evidence type="ECO:0000256" key="1">
    <source>
        <dbReference type="ARBA" id="ARBA00004514"/>
    </source>
</evidence>
<protein>
    <recommendedName>
        <fullName evidence="7">Exocyst complex component</fullName>
    </recommendedName>
</protein>
<keyword evidence="12" id="KW-1185">Reference proteome</keyword>
<dbReference type="InterPro" id="IPR042044">
    <property type="entry name" value="EXOC6PINT-1/Sec15/Tip20_C_dom2"/>
</dbReference>
<keyword evidence="3 7" id="KW-0813">Transport</keyword>
<keyword evidence="4 7" id="KW-0268">Exocytosis</keyword>
<dbReference type="Pfam" id="PF20651">
    <property type="entry name" value="EXOC6_Sec15_N"/>
    <property type="match status" value="1"/>
</dbReference>
<dbReference type="FunFam" id="1.20.58.670:FF:000002">
    <property type="entry name" value="Exocyst complex component"/>
    <property type="match status" value="1"/>
</dbReference>
<name>A0AAV8DLZ9_9POAL</name>
<dbReference type="Proteomes" id="UP001140206">
    <property type="component" value="Chromosome 4"/>
</dbReference>
<dbReference type="GO" id="GO:0000145">
    <property type="term" value="C:exocyst"/>
    <property type="evidence" value="ECO:0007669"/>
    <property type="project" value="UniProtKB-UniRule"/>
</dbReference>
<dbReference type="InterPro" id="IPR042045">
    <property type="entry name" value="EXOC6/Sec15_C_dom1"/>
</dbReference>
<evidence type="ECO:0000256" key="8">
    <source>
        <dbReference type="SAM" id="MobiDB-lite"/>
    </source>
</evidence>
<accession>A0AAV8DLZ9</accession>
<dbReference type="GO" id="GO:0016020">
    <property type="term" value="C:membrane"/>
    <property type="evidence" value="ECO:0007669"/>
    <property type="project" value="TreeGrafter"/>
</dbReference>
<dbReference type="EMBL" id="JAMFTS010000004">
    <property type="protein sequence ID" value="KAJ4768129.1"/>
    <property type="molecule type" value="Genomic_DNA"/>
</dbReference>
<dbReference type="Gene3D" id="1.20.58.670">
    <property type="entry name" value="Dsl1p vesicle tethering complex, Tip20p subunit, domain D"/>
    <property type="match status" value="1"/>
</dbReference>
<evidence type="ECO:0000313" key="12">
    <source>
        <dbReference type="Proteomes" id="UP001140206"/>
    </source>
</evidence>
<dbReference type="PANTHER" id="PTHR12702">
    <property type="entry name" value="SEC15"/>
    <property type="match status" value="1"/>
</dbReference>
<dbReference type="Gene3D" id="1.10.357.30">
    <property type="entry name" value="Exocyst complex subunit Sec15 C-terminal domain, N-terminal subdomain"/>
    <property type="match status" value="1"/>
</dbReference>
<comment type="function">
    <text evidence="6">Component of the exocyst complex involved in the docking of exocytic vesicles with fusion sites on the plasma membrane during regulated or polarized secretion. Involved in polarized cell growth and organ morphogenesis. During cytokinesis, involved in cell plate initiation, cell plate maturation and formation of new primary cell wall.</text>
</comment>